<evidence type="ECO:0000256" key="1">
    <source>
        <dbReference type="SAM" id="MobiDB-lite"/>
    </source>
</evidence>
<dbReference type="AlphaFoldDB" id="C9ZP29"/>
<name>C9ZP29_TRYB9</name>
<protein>
    <submittedName>
        <fullName evidence="3">Uncharacterized protein</fullName>
    </submittedName>
</protein>
<evidence type="ECO:0000256" key="2">
    <source>
        <dbReference type="SAM" id="Phobius"/>
    </source>
</evidence>
<organism evidence="3 4">
    <name type="scientific">Trypanosoma brucei gambiense (strain MHOM/CI/86/DAL972)</name>
    <dbReference type="NCBI Taxonomy" id="679716"/>
    <lineage>
        <taxon>Eukaryota</taxon>
        <taxon>Discoba</taxon>
        <taxon>Euglenozoa</taxon>
        <taxon>Kinetoplastea</taxon>
        <taxon>Metakinetoplastina</taxon>
        <taxon>Trypanosomatida</taxon>
        <taxon>Trypanosomatidae</taxon>
        <taxon>Trypanosoma</taxon>
    </lineage>
</organism>
<keyword evidence="2" id="KW-0472">Membrane</keyword>
<keyword evidence="2" id="KW-0812">Transmembrane</keyword>
<dbReference type="KEGG" id="tbg:TbgDal_V2950"/>
<evidence type="ECO:0000313" key="3">
    <source>
        <dbReference type="EMBL" id="CBH11157.1"/>
    </source>
</evidence>
<accession>C9ZP29</accession>
<dbReference type="RefSeq" id="XP_011773444.1">
    <property type="nucleotide sequence ID" value="XM_011775142.1"/>
</dbReference>
<evidence type="ECO:0000313" key="4">
    <source>
        <dbReference type="Proteomes" id="UP000002316"/>
    </source>
</evidence>
<keyword evidence="2" id="KW-1133">Transmembrane helix</keyword>
<dbReference type="Proteomes" id="UP000002316">
    <property type="component" value="Chromosome 5"/>
</dbReference>
<feature type="region of interest" description="Disordered" evidence="1">
    <location>
        <begin position="80"/>
        <end position="114"/>
    </location>
</feature>
<dbReference type="EMBL" id="FN554968">
    <property type="protein sequence ID" value="CBH11157.1"/>
    <property type="molecule type" value="Genomic_DNA"/>
</dbReference>
<gene>
    <name evidence="3" type="ORF">TbgDal_V2950</name>
</gene>
<feature type="transmembrane region" description="Helical" evidence="2">
    <location>
        <begin position="38"/>
        <end position="66"/>
    </location>
</feature>
<sequence length="114" mass="13095">MLWGRNKKCATLGLPYTYIYIYPSLVHAHPSADTHTHTRLFCFPSLCVYIFDIVLYLSATTIPACLRSFQQKRMEHNPDFHVSTKKVNENEGKQTQKKKKERHNGELVGSAANI</sequence>
<reference evidence="4" key="1">
    <citation type="journal article" date="2010" name="PLoS Negl. Trop. Dis.">
        <title>The genome sequence of Trypanosoma brucei gambiense, causative agent of chronic human african trypanosomiasis.</title>
        <authorList>
            <person name="Jackson A.P."/>
            <person name="Sanders M."/>
            <person name="Berry A."/>
            <person name="McQuillan J."/>
            <person name="Aslett M.A."/>
            <person name="Quail M.A."/>
            <person name="Chukualim B."/>
            <person name="Capewell P."/>
            <person name="MacLeod A."/>
            <person name="Melville S.E."/>
            <person name="Gibson W."/>
            <person name="Barry J.D."/>
            <person name="Berriman M."/>
            <person name="Hertz-Fowler C."/>
        </authorList>
    </citation>
    <scope>NUCLEOTIDE SEQUENCE [LARGE SCALE GENOMIC DNA]</scope>
    <source>
        <strain evidence="4">MHOM/CI/86/DAL972</strain>
    </source>
</reference>
<dbReference type="GeneID" id="23861287"/>
<proteinExistence type="predicted"/>